<accession>A0ABN1RI27</accession>
<gene>
    <name evidence="3" type="ORF">GCM10009575_088420</name>
</gene>
<evidence type="ECO:0000256" key="1">
    <source>
        <dbReference type="SAM" id="MobiDB-lite"/>
    </source>
</evidence>
<reference evidence="3 4" key="1">
    <citation type="journal article" date="2019" name="Int. J. Syst. Evol. Microbiol.">
        <title>The Global Catalogue of Microorganisms (GCM) 10K type strain sequencing project: providing services to taxonomists for standard genome sequencing and annotation.</title>
        <authorList>
            <consortium name="The Broad Institute Genomics Platform"/>
            <consortium name="The Broad Institute Genome Sequencing Center for Infectious Disease"/>
            <person name="Wu L."/>
            <person name="Ma J."/>
        </authorList>
    </citation>
    <scope>NUCLEOTIDE SEQUENCE [LARGE SCALE GENOMIC DNA]</scope>
    <source>
        <strain evidence="3 4">JCM 11444</strain>
    </source>
</reference>
<sequence length="217" mass="22755">MNVLQVLAAIAVVIFVIARQLRGEPLRGKRLILLPAILAVVGFAGLGKDGRHLTTTDLACLLISAVIATGIGTAQGALLRLEPRDGVLWARMPVYGLWLWLALVVSRGVMTVVAVALHAPVAGSSAPILMLLGLNRLGQAAVVTPRALASGVPFAPEKDGRPFDVRGALAGLLGGAGDPSAPGAAPPTRHPRPTASYHRPTRDPLRDQGRRGRRGRR</sequence>
<keyword evidence="4" id="KW-1185">Reference proteome</keyword>
<keyword evidence="2" id="KW-0812">Transmembrane</keyword>
<feature type="region of interest" description="Disordered" evidence="1">
    <location>
        <begin position="172"/>
        <end position="217"/>
    </location>
</feature>
<name>A0ABN1RI27_9ACTN</name>
<feature type="compositionally biased region" description="Basic and acidic residues" evidence="1">
    <location>
        <begin position="200"/>
        <end position="210"/>
    </location>
</feature>
<keyword evidence="2" id="KW-0472">Membrane</keyword>
<evidence type="ECO:0000313" key="3">
    <source>
        <dbReference type="EMBL" id="GAA0957581.1"/>
    </source>
</evidence>
<evidence type="ECO:0000256" key="2">
    <source>
        <dbReference type="SAM" id="Phobius"/>
    </source>
</evidence>
<organism evidence="3 4">
    <name type="scientific">Streptomyces rhizosphaericus</name>
    <dbReference type="NCBI Taxonomy" id="114699"/>
    <lineage>
        <taxon>Bacteria</taxon>
        <taxon>Bacillati</taxon>
        <taxon>Actinomycetota</taxon>
        <taxon>Actinomycetes</taxon>
        <taxon>Kitasatosporales</taxon>
        <taxon>Streptomycetaceae</taxon>
        <taxon>Streptomyces</taxon>
        <taxon>Streptomyces violaceusniger group</taxon>
    </lineage>
</organism>
<evidence type="ECO:0000313" key="4">
    <source>
        <dbReference type="Proteomes" id="UP001500418"/>
    </source>
</evidence>
<feature type="transmembrane region" description="Helical" evidence="2">
    <location>
        <begin position="28"/>
        <end position="46"/>
    </location>
</feature>
<dbReference type="EMBL" id="BAAAID010000105">
    <property type="protein sequence ID" value="GAA0957581.1"/>
    <property type="molecule type" value="Genomic_DNA"/>
</dbReference>
<dbReference type="Proteomes" id="UP001500418">
    <property type="component" value="Unassembled WGS sequence"/>
</dbReference>
<evidence type="ECO:0008006" key="5">
    <source>
        <dbReference type="Google" id="ProtNLM"/>
    </source>
</evidence>
<feature type="transmembrane region" description="Helical" evidence="2">
    <location>
        <begin position="98"/>
        <end position="121"/>
    </location>
</feature>
<proteinExistence type="predicted"/>
<feature type="compositionally biased region" description="Low complexity" evidence="1">
    <location>
        <begin position="178"/>
        <end position="187"/>
    </location>
</feature>
<feature type="transmembrane region" description="Helical" evidence="2">
    <location>
        <begin position="58"/>
        <end position="78"/>
    </location>
</feature>
<comment type="caution">
    <text evidence="3">The sequence shown here is derived from an EMBL/GenBank/DDBJ whole genome shotgun (WGS) entry which is preliminary data.</text>
</comment>
<protein>
    <recommendedName>
        <fullName evidence="5">DUF1453 domain-containing protein</fullName>
    </recommendedName>
</protein>
<keyword evidence="2" id="KW-1133">Transmembrane helix</keyword>